<dbReference type="NCBIfam" id="TIGR02543">
    <property type="entry name" value="List_Bact_rpt"/>
    <property type="match status" value="1"/>
</dbReference>
<comment type="subcellular location">
    <subcellularLocation>
        <location evidence="1">Cell envelope</location>
    </subcellularLocation>
</comment>
<organism evidence="3 4">
    <name type="scientific">Paracholeplasma vituli</name>
    <dbReference type="NCBI Taxonomy" id="69473"/>
    <lineage>
        <taxon>Bacteria</taxon>
        <taxon>Bacillati</taxon>
        <taxon>Mycoplasmatota</taxon>
        <taxon>Mollicutes</taxon>
        <taxon>Acholeplasmatales</taxon>
        <taxon>Acholeplasmataceae</taxon>
        <taxon>Paracholeplasma</taxon>
    </lineage>
</organism>
<evidence type="ECO:0000259" key="2">
    <source>
        <dbReference type="Pfam" id="PF03572"/>
    </source>
</evidence>
<protein>
    <submittedName>
        <fullName evidence="3">InlB B-repeat-containing protein</fullName>
    </submittedName>
</protein>
<sequence>MNQNTIIKKMLGLILLITATFLFVACDKKPVDPDPIVPEKVYVTVTFNSNGGGTVDPLTIEKGLKATAPTAPTKDGFTFNYWYTTDEAVQFDFNTVINANVTLNAKWTENIVELTTLEKIEADFLQVEANLVASRYKLNIPTKGPVHNSTVRWSISNKYITSSGFVIPVLSDDTVDSAEIAANFTLNGETVRKTFTVPLSKPGEVFIQDSRVVEFENLTTEYNVADGELELFFEEDGSIPYVSVITFLNLLSGFVDPEVDFETTLGSDTVEIRYEYYDEDEDHTYDLRNTIDATNNTISTNDPGFFWAYIYSTETNYGRHITYDNDHPDASYIEGSDIVYELGKYGMDIVVHGGEILVPYYIVNQLYAGSSYYNVYYNSDKLYGIYSLPDADTPEYDAIRTSSKNGQAIPEDLLMHTFNSLAFNLDYFYGLREVMDVETYYDLLFAERSRLLTTSALGLDSQIASLLLKKLDEPHTSYGYPGYYNTKSYEGPSVSSLSDYGTRFNAWYYDAYVYVDDAIEAKFGREGLTSNAWAAGSLNRTPYWFINDTVAVLILDSFSTSDIVETETFDVSTLNRALDLDLETASILPSITGGNRYFTFKLGDKDQAHAEFIVKGLNESYVTTYEQALVAAGFEKVVQTSSDPIKAAGYFKKTVSGVDYMVQMSFSTKYNVFYLGIISEVPETYTSEWPMTFNLVSRLKSDSAVYMEIMLEALTLEKPTVTNIVFDISWNSGGNVGALYRVVGFMTDDAFKVSRINAGSGSKSTSYIKIEGLPSFAHLEWSLLITPKTFSAGNSLATIFMENDLGPIMGIKSGGGAASITPILLPNGTAFTMSSNSLNGYRTGTGTEADPFVYVDNEFGIEPDYVLTYAELYSNEKILEILASLK</sequence>
<gene>
    <name evidence="3" type="ORF">N7603_07380</name>
</gene>
<comment type="caution">
    <text evidence="3">The sequence shown here is derived from an EMBL/GenBank/DDBJ whole genome shotgun (WGS) entry which is preliminary data.</text>
</comment>
<accession>A0ABT2PX25</accession>
<keyword evidence="4" id="KW-1185">Reference proteome</keyword>
<evidence type="ECO:0000256" key="1">
    <source>
        <dbReference type="ARBA" id="ARBA00004196"/>
    </source>
</evidence>
<proteinExistence type="predicted"/>
<dbReference type="Proteomes" id="UP001209076">
    <property type="component" value="Unassembled WGS sequence"/>
</dbReference>
<evidence type="ECO:0000313" key="4">
    <source>
        <dbReference type="Proteomes" id="UP001209076"/>
    </source>
</evidence>
<feature type="domain" description="Tail specific protease" evidence="2">
    <location>
        <begin position="715"/>
        <end position="838"/>
    </location>
</feature>
<name>A0ABT2PX25_9MOLU</name>
<dbReference type="Gene3D" id="2.60.40.4270">
    <property type="entry name" value="Listeria-Bacteroides repeat domain"/>
    <property type="match status" value="1"/>
</dbReference>
<dbReference type="InterPro" id="IPR042229">
    <property type="entry name" value="Listeria/Bacterioides_rpt_sf"/>
</dbReference>
<evidence type="ECO:0000313" key="3">
    <source>
        <dbReference type="EMBL" id="MCU0105477.1"/>
    </source>
</evidence>
<dbReference type="SUPFAM" id="SSF52096">
    <property type="entry name" value="ClpP/crotonase"/>
    <property type="match status" value="1"/>
</dbReference>
<dbReference type="Pfam" id="PF09479">
    <property type="entry name" value="Flg_new"/>
    <property type="match status" value="1"/>
</dbReference>
<reference evidence="4" key="1">
    <citation type="submission" date="2023-07" db="EMBL/GenBank/DDBJ databases">
        <title>Novel Mycoplasma species identified in domestic and wild animals.</title>
        <authorList>
            <person name="Volokhov D.V."/>
            <person name="Furtak V.A."/>
            <person name="Zagorodnyaya T.A."/>
        </authorList>
    </citation>
    <scope>NUCLEOTIDE SEQUENCE [LARGE SCALE GENOMIC DNA]</scope>
    <source>
        <strain evidence="4">92-19</strain>
    </source>
</reference>
<dbReference type="Pfam" id="PF03572">
    <property type="entry name" value="Peptidase_S41"/>
    <property type="match status" value="1"/>
</dbReference>
<dbReference type="InterPro" id="IPR005151">
    <property type="entry name" value="Tail-specific_protease"/>
</dbReference>
<dbReference type="RefSeq" id="WP_262096790.1">
    <property type="nucleotide sequence ID" value="NZ_JAOEGN010000014.1"/>
</dbReference>
<dbReference type="Gene3D" id="3.90.226.10">
    <property type="entry name" value="2-enoyl-CoA Hydratase, Chain A, domain 1"/>
    <property type="match status" value="1"/>
</dbReference>
<dbReference type="InterPro" id="IPR029045">
    <property type="entry name" value="ClpP/crotonase-like_dom_sf"/>
</dbReference>
<dbReference type="InterPro" id="IPR013378">
    <property type="entry name" value="InlB-like_B-rpt"/>
</dbReference>
<dbReference type="EMBL" id="JAOEGN010000014">
    <property type="protein sequence ID" value="MCU0105477.1"/>
    <property type="molecule type" value="Genomic_DNA"/>
</dbReference>